<evidence type="ECO:0000256" key="6">
    <source>
        <dbReference type="ARBA" id="ARBA00023136"/>
    </source>
</evidence>
<name>A0A5B8L3U1_9HYPH</name>
<comment type="similarity">
    <text evidence="2 7">Belongs to the ExbD/TolR family.</text>
</comment>
<keyword evidence="7" id="KW-0813">Transport</keyword>
<dbReference type="Proteomes" id="UP000321389">
    <property type="component" value="Chromosome"/>
</dbReference>
<feature type="transmembrane region" description="Helical" evidence="8">
    <location>
        <begin position="12"/>
        <end position="31"/>
    </location>
</feature>
<protein>
    <submittedName>
        <fullName evidence="9">Biopolymer transporter ExbD</fullName>
    </submittedName>
</protein>
<organism evidence="9 10">
    <name type="scientific">Nitratireductor mangrovi</name>
    <dbReference type="NCBI Taxonomy" id="2599600"/>
    <lineage>
        <taxon>Bacteria</taxon>
        <taxon>Pseudomonadati</taxon>
        <taxon>Pseudomonadota</taxon>
        <taxon>Alphaproteobacteria</taxon>
        <taxon>Hyphomicrobiales</taxon>
        <taxon>Phyllobacteriaceae</taxon>
        <taxon>Nitratireductor</taxon>
    </lineage>
</organism>
<keyword evidence="6 8" id="KW-0472">Membrane</keyword>
<dbReference type="Pfam" id="PF02472">
    <property type="entry name" value="ExbD"/>
    <property type="match status" value="1"/>
</dbReference>
<dbReference type="RefSeq" id="WP_146301201.1">
    <property type="nucleotide sequence ID" value="NZ_CP042301.2"/>
</dbReference>
<dbReference type="KEGG" id="niy:FQ775_20520"/>
<dbReference type="GO" id="GO:0022857">
    <property type="term" value="F:transmembrane transporter activity"/>
    <property type="evidence" value="ECO:0007669"/>
    <property type="project" value="InterPro"/>
</dbReference>
<accession>A0A5B8L3U1</accession>
<sequence>MRIEAVARRRRPVSVTSLIDVIFLLLLFFMLSSTFTRFSEVEITGGRAGADAAGPAPDVIIRLAGEDWLINGAGFAATDATAELTRLETAGARTAVILVRGEITSQDLVSAIEAIRRDTALSLSVAR</sequence>
<comment type="subcellular location">
    <subcellularLocation>
        <location evidence="1">Cell membrane</location>
        <topology evidence="1">Single-pass membrane protein</topology>
    </subcellularLocation>
    <subcellularLocation>
        <location evidence="7">Cell membrane</location>
        <topology evidence="7">Single-pass type II membrane protein</topology>
    </subcellularLocation>
</comment>
<dbReference type="AlphaFoldDB" id="A0A5B8L3U1"/>
<keyword evidence="4 7" id="KW-0812">Transmembrane</keyword>
<keyword evidence="10" id="KW-1185">Reference proteome</keyword>
<evidence type="ECO:0000256" key="3">
    <source>
        <dbReference type="ARBA" id="ARBA00022475"/>
    </source>
</evidence>
<evidence type="ECO:0000256" key="1">
    <source>
        <dbReference type="ARBA" id="ARBA00004162"/>
    </source>
</evidence>
<evidence type="ECO:0000256" key="2">
    <source>
        <dbReference type="ARBA" id="ARBA00005811"/>
    </source>
</evidence>
<evidence type="ECO:0000313" key="10">
    <source>
        <dbReference type="Proteomes" id="UP000321389"/>
    </source>
</evidence>
<keyword evidence="5 8" id="KW-1133">Transmembrane helix</keyword>
<keyword evidence="3" id="KW-1003">Cell membrane</keyword>
<dbReference type="InterPro" id="IPR003400">
    <property type="entry name" value="ExbD"/>
</dbReference>
<evidence type="ECO:0000256" key="4">
    <source>
        <dbReference type="ARBA" id="ARBA00022692"/>
    </source>
</evidence>
<dbReference type="EMBL" id="CP042301">
    <property type="protein sequence ID" value="QDZ02564.1"/>
    <property type="molecule type" value="Genomic_DNA"/>
</dbReference>
<evidence type="ECO:0000313" key="9">
    <source>
        <dbReference type="EMBL" id="QDZ02564.1"/>
    </source>
</evidence>
<dbReference type="OrthoDB" id="8030720at2"/>
<proteinExistence type="inferred from homology"/>
<dbReference type="GO" id="GO:0015031">
    <property type="term" value="P:protein transport"/>
    <property type="evidence" value="ECO:0007669"/>
    <property type="project" value="UniProtKB-KW"/>
</dbReference>
<evidence type="ECO:0000256" key="8">
    <source>
        <dbReference type="SAM" id="Phobius"/>
    </source>
</evidence>
<gene>
    <name evidence="9" type="ORF">FQ775_20520</name>
</gene>
<dbReference type="GO" id="GO:0005886">
    <property type="term" value="C:plasma membrane"/>
    <property type="evidence" value="ECO:0007669"/>
    <property type="project" value="UniProtKB-SubCell"/>
</dbReference>
<evidence type="ECO:0000256" key="5">
    <source>
        <dbReference type="ARBA" id="ARBA00022989"/>
    </source>
</evidence>
<evidence type="ECO:0000256" key="7">
    <source>
        <dbReference type="RuleBase" id="RU003879"/>
    </source>
</evidence>
<reference evidence="9" key="1">
    <citation type="submission" date="2020-04" db="EMBL/GenBank/DDBJ databases">
        <title>Nitratireductor sp. nov. isolated from mangrove soil.</title>
        <authorList>
            <person name="Ye Y."/>
        </authorList>
    </citation>
    <scope>NUCLEOTIDE SEQUENCE</scope>
    <source>
        <strain evidence="9">SY7</strain>
    </source>
</reference>
<keyword evidence="7" id="KW-0653">Protein transport</keyword>